<gene>
    <name evidence="6" type="ORF">LCGC14_2632300</name>
</gene>
<dbReference type="GO" id="GO:0016887">
    <property type="term" value="F:ATP hydrolysis activity"/>
    <property type="evidence" value="ECO:0007669"/>
    <property type="project" value="InterPro"/>
</dbReference>
<name>A0A0F9A043_9ZZZZ</name>
<dbReference type="SUPFAM" id="SSF50692">
    <property type="entry name" value="ADC-like"/>
    <property type="match status" value="1"/>
</dbReference>
<dbReference type="GO" id="GO:0005524">
    <property type="term" value="F:ATP binding"/>
    <property type="evidence" value="ECO:0007669"/>
    <property type="project" value="UniProtKB-KW"/>
</dbReference>
<dbReference type="Pfam" id="PF02933">
    <property type="entry name" value="CDC48_2"/>
    <property type="match status" value="1"/>
</dbReference>
<feature type="domain" description="CDC48" evidence="5">
    <location>
        <begin position="71"/>
        <end position="133"/>
    </location>
</feature>
<evidence type="ECO:0000256" key="1">
    <source>
        <dbReference type="ARBA" id="ARBA00022737"/>
    </source>
</evidence>
<dbReference type="EMBL" id="LAZR01045186">
    <property type="protein sequence ID" value="KKK99483.1"/>
    <property type="molecule type" value="Genomic_DNA"/>
</dbReference>
<evidence type="ECO:0000256" key="2">
    <source>
        <dbReference type="ARBA" id="ARBA00022741"/>
    </source>
</evidence>
<dbReference type="Gene3D" id="3.40.50.300">
    <property type="entry name" value="P-loop containing nucleotide triphosphate hydrolases"/>
    <property type="match status" value="2"/>
</dbReference>
<dbReference type="InterPro" id="IPR009010">
    <property type="entry name" value="Asp_de-COase-like_dom_sf"/>
</dbReference>
<evidence type="ECO:0000256" key="3">
    <source>
        <dbReference type="ARBA" id="ARBA00022840"/>
    </source>
</evidence>
<sequence>VIEIVHPVVGKKTAALLFPGKDEDKGMNTVRIDSSLRRNLNASLDDIVEIRKIEARLAERITFAGVEESVIIRKSEQLVRMLENRVITKGDILSFNAMGRRIDFIVVDYSPKADAVRIHLDTKITISEKTHKELIELESRRVTYEDIGGLEEEIQKIREMIELPIRHPELFKRIGIDPPKGVLLHGPPGTGKTLLARAVAYETEAHFITISGPEIMSKFYGQSEENLRKVFEEAKEMAPSIIFIDELDSIAPKRGEVTGEVERRVVAQLLSLLDGLEGRGEIIVIGATNRVNDIDPALRRPGRFDREIEIGVPDTDGRYDILLIHTRGMPLEGDVDLRLMAEKTHGFVGADVQSLAKEAAMLAIREILPKIDLDKPIPTEVLMDIRIYMKNFETALNGIEPSALREVLITQPTETWDDIGGLEDAKQQLREIIEWPLKYPKLYTHLNSRPPNGILL</sequence>
<dbReference type="GO" id="GO:0005737">
    <property type="term" value="C:cytoplasm"/>
    <property type="evidence" value="ECO:0007669"/>
    <property type="project" value="UniProtKB-ARBA"/>
</dbReference>
<evidence type="ECO:0000313" key="6">
    <source>
        <dbReference type="EMBL" id="KKK99483.1"/>
    </source>
</evidence>
<proteinExistence type="predicted"/>
<dbReference type="InterPro" id="IPR003338">
    <property type="entry name" value="CDC4_N-term_subdom"/>
</dbReference>
<feature type="non-terminal residue" evidence="6">
    <location>
        <position position="1"/>
    </location>
</feature>
<dbReference type="Pfam" id="PF17862">
    <property type="entry name" value="AAA_lid_3"/>
    <property type="match status" value="1"/>
</dbReference>
<protein>
    <recommendedName>
        <fullName evidence="7">AAA+ ATPase domain-containing protein</fullName>
    </recommendedName>
</protein>
<keyword evidence="1" id="KW-0677">Repeat</keyword>
<reference evidence="6" key="1">
    <citation type="journal article" date="2015" name="Nature">
        <title>Complex archaea that bridge the gap between prokaryotes and eukaryotes.</title>
        <authorList>
            <person name="Spang A."/>
            <person name="Saw J.H."/>
            <person name="Jorgensen S.L."/>
            <person name="Zaremba-Niedzwiedzka K."/>
            <person name="Martijn J."/>
            <person name="Lind A.E."/>
            <person name="van Eijk R."/>
            <person name="Schleper C."/>
            <person name="Guy L."/>
            <person name="Ettema T.J."/>
        </authorList>
    </citation>
    <scope>NUCLEOTIDE SEQUENCE</scope>
</reference>
<organism evidence="6">
    <name type="scientific">marine sediment metagenome</name>
    <dbReference type="NCBI Taxonomy" id="412755"/>
    <lineage>
        <taxon>unclassified sequences</taxon>
        <taxon>metagenomes</taxon>
        <taxon>ecological metagenomes</taxon>
    </lineage>
</organism>
<dbReference type="SUPFAM" id="SSF54585">
    <property type="entry name" value="Cdc48 domain 2-like"/>
    <property type="match status" value="1"/>
</dbReference>
<dbReference type="Gene3D" id="2.40.40.20">
    <property type="match status" value="1"/>
</dbReference>
<feature type="non-terminal residue" evidence="6">
    <location>
        <position position="456"/>
    </location>
</feature>
<evidence type="ECO:0000259" key="5">
    <source>
        <dbReference type="SMART" id="SM01072"/>
    </source>
</evidence>
<dbReference type="Pfam" id="PF02359">
    <property type="entry name" value="CDC48_N"/>
    <property type="match status" value="1"/>
</dbReference>
<dbReference type="InterPro" id="IPR029067">
    <property type="entry name" value="CDC48_domain_2-like_sf"/>
</dbReference>
<dbReference type="InterPro" id="IPR003960">
    <property type="entry name" value="ATPase_AAA_CS"/>
</dbReference>
<dbReference type="PROSITE" id="PS00674">
    <property type="entry name" value="AAA"/>
    <property type="match status" value="1"/>
</dbReference>
<dbReference type="PANTHER" id="PTHR23077">
    <property type="entry name" value="AAA-FAMILY ATPASE"/>
    <property type="match status" value="1"/>
</dbReference>
<keyword evidence="2" id="KW-0547">Nucleotide-binding</keyword>
<dbReference type="FunFam" id="3.40.50.300:FF:000012">
    <property type="entry name" value="Transitional endoplasmic reticulum ATPase"/>
    <property type="match status" value="1"/>
</dbReference>
<dbReference type="Gene3D" id="3.10.330.10">
    <property type="match status" value="1"/>
</dbReference>
<comment type="caution">
    <text evidence="6">The sequence shown here is derived from an EMBL/GenBank/DDBJ whole genome shotgun (WGS) entry which is preliminary data.</text>
</comment>
<dbReference type="SMART" id="SM01072">
    <property type="entry name" value="CDC48_2"/>
    <property type="match status" value="1"/>
</dbReference>
<dbReference type="Gene3D" id="1.10.8.60">
    <property type="match status" value="1"/>
</dbReference>
<accession>A0A0F9A043</accession>
<dbReference type="FunFam" id="1.10.8.60:FF:000057">
    <property type="entry name" value="AAA family ATPase, CDC48 subfamily"/>
    <property type="match status" value="1"/>
</dbReference>
<dbReference type="SUPFAM" id="SSF52540">
    <property type="entry name" value="P-loop containing nucleoside triphosphate hydrolases"/>
    <property type="match status" value="2"/>
</dbReference>
<evidence type="ECO:0008006" key="7">
    <source>
        <dbReference type="Google" id="ProtNLM"/>
    </source>
</evidence>
<keyword evidence="3" id="KW-0067">ATP-binding</keyword>
<dbReference type="SMART" id="SM00382">
    <property type="entry name" value="AAA"/>
    <property type="match status" value="1"/>
</dbReference>
<evidence type="ECO:0000259" key="4">
    <source>
        <dbReference type="SMART" id="SM00382"/>
    </source>
</evidence>
<feature type="domain" description="AAA+ ATPase" evidence="4">
    <location>
        <begin position="178"/>
        <end position="314"/>
    </location>
</feature>
<dbReference type="InterPro" id="IPR003959">
    <property type="entry name" value="ATPase_AAA_core"/>
</dbReference>
<dbReference type="AlphaFoldDB" id="A0A0F9A043"/>
<dbReference type="InterPro" id="IPR050168">
    <property type="entry name" value="AAA_ATPase_domain"/>
</dbReference>
<dbReference type="InterPro" id="IPR003593">
    <property type="entry name" value="AAA+_ATPase"/>
</dbReference>
<dbReference type="Pfam" id="PF00004">
    <property type="entry name" value="AAA"/>
    <property type="match status" value="1"/>
</dbReference>
<dbReference type="InterPro" id="IPR041569">
    <property type="entry name" value="AAA_lid_3"/>
</dbReference>
<dbReference type="PANTHER" id="PTHR23077:SF171">
    <property type="entry name" value="NUCLEAR VALOSIN-CONTAINING PROTEIN-LIKE"/>
    <property type="match status" value="1"/>
</dbReference>
<dbReference type="InterPro" id="IPR004201">
    <property type="entry name" value="Cdc48_dom2"/>
</dbReference>
<dbReference type="InterPro" id="IPR027417">
    <property type="entry name" value="P-loop_NTPase"/>
</dbReference>